<gene>
    <name evidence="1" type="ORF">SAMN05216219_1864</name>
</gene>
<evidence type="ECO:0000313" key="1">
    <source>
        <dbReference type="EMBL" id="SFN73592.1"/>
    </source>
</evidence>
<evidence type="ECO:0000313" key="2">
    <source>
        <dbReference type="Proteomes" id="UP000198867"/>
    </source>
</evidence>
<dbReference type="OrthoDB" id="5184241at2"/>
<dbReference type="STRING" id="995034.SAMN05216219_1864"/>
<sequence>MFVITADQVDSRNQPDRAASALNTLNGPKGPALLLPADRTAGDEIQILPASAEDTLAIVLELTREDAWSVGVGIGPARLPLPQATREATGEAFFAARDAVTRAKKSQTRFALTRAGTDTDEPLRGVDAEALISLLLVLRERRTDGGWELYDLLTTGLTQSESAERLGITAGAASLRARAAGIRVEKAASEALVRLLDTVNRSADPAASGASGDARPS</sequence>
<proteinExistence type="predicted"/>
<name>A0A1I5BFX2_9MICO</name>
<protein>
    <recommendedName>
        <fullName evidence="3">DNA-binding protein</fullName>
    </recommendedName>
</protein>
<organism evidence="1 2">
    <name type="scientific">Mycetocola miduiensis</name>
    <dbReference type="NCBI Taxonomy" id="995034"/>
    <lineage>
        <taxon>Bacteria</taxon>
        <taxon>Bacillati</taxon>
        <taxon>Actinomycetota</taxon>
        <taxon>Actinomycetes</taxon>
        <taxon>Micrococcales</taxon>
        <taxon>Microbacteriaceae</taxon>
        <taxon>Mycetocola</taxon>
    </lineage>
</organism>
<keyword evidence="2" id="KW-1185">Reference proteome</keyword>
<dbReference type="EMBL" id="FOVM01000005">
    <property type="protein sequence ID" value="SFN73592.1"/>
    <property type="molecule type" value="Genomic_DNA"/>
</dbReference>
<dbReference type="Proteomes" id="UP000198867">
    <property type="component" value="Unassembled WGS sequence"/>
</dbReference>
<evidence type="ECO:0008006" key="3">
    <source>
        <dbReference type="Google" id="ProtNLM"/>
    </source>
</evidence>
<dbReference type="RefSeq" id="WP_090710788.1">
    <property type="nucleotide sequence ID" value="NZ_FOVM01000005.1"/>
</dbReference>
<reference evidence="2" key="1">
    <citation type="submission" date="2016-10" db="EMBL/GenBank/DDBJ databases">
        <authorList>
            <person name="Varghese N."/>
            <person name="Submissions S."/>
        </authorList>
    </citation>
    <scope>NUCLEOTIDE SEQUENCE [LARGE SCALE GENOMIC DNA]</scope>
    <source>
        <strain evidence="2">CGMCC 1.11101</strain>
    </source>
</reference>
<dbReference type="AlphaFoldDB" id="A0A1I5BFX2"/>
<accession>A0A1I5BFX2</accession>